<evidence type="ECO:0000313" key="1">
    <source>
        <dbReference type="EMBL" id="KAJ7649184.1"/>
    </source>
</evidence>
<dbReference type="AlphaFoldDB" id="A0AAD7FXV6"/>
<name>A0AAD7FXV6_MYCRO</name>
<sequence length="145" mass="15666">MPSSTIAHREIDSKSAAIPTGSFLDEDRVNLAHLALMDRRSRRFTGFSIFTAAGSVTALIRDFGKPATADGSSRWALDAFDVLDRKYLAGTPPLIVCAGAFSGVVVRPGSEILPLEYRTLANGFAGLLVNMFHSQELTQIPRSEP</sequence>
<gene>
    <name evidence="1" type="ORF">B0H17DRAFT_1147815</name>
</gene>
<protein>
    <submittedName>
        <fullName evidence="1">Uncharacterized protein</fullName>
    </submittedName>
</protein>
<comment type="caution">
    <text evidence="1">The sequence shown here is derived from an EMBL/GenBank/DDBJ whole genome shotgun (WGS) entry which is preliminary data.</text>
</comment>
<evidence type="ECO:0000313" key="2">
    <source>
        <dbReference type="Proteomes" id="UP001221757"/>
    </source>
</evidence>
<reference evidence="1" key="1">
    <citation type="submission" date="2023-03" db="EMBL/GenBank/DDBJ databases">
        <title>Massive genome expansion in bonnet fungi (Mycena s.s.) driven by repeated elements and novel gene families across ecological guilds.</title>
        <authorList>
            <consortium name="Lawrence Berkeley National Laboratory"/>
            <person name="Harder C.B."/>
            <person name="Miyauchi S."/>
            <person name="Viragh M."/>
            <person name="Kuo A."/>
            <person name="Thoen E."/>
            <person name="Andreopoulos B."/>
            <person name="Lu D."/>
            <person name="Skrede I."/>
            <person name="Drula E."/>
            <person name="Henrissat B."/>
            <person name="Morin E."/>
            <person name="Kohler A."/>
            <person name="Barry K."/>
            <person name="LaButti K."/>
            <person name="Morin E."/>
            <person name="Salamov A."/>
            <person name="Lipzen A."/>
            <person name="Mereny Z."/>
            <person name="Hegedus B."/>
            <person name="Baldrian P."/>
            <person name="Stursova M."/>
            <person name="Weitz H."/>
            <person name="Taylor A."/>
            <person name="Grigoriev I.V."/>
            <person name="Nagy L.G."/>
            <person name="Martin F."/>
            <person name="Kauserud H."/>
        </authorList>
    </citation>
    <scope>NUCLEOTIDE SEQUENCE</scope>
    <source>
        <strain evidence="1">CBHHK067</strain>
    </source>
</reference>
<accession>A0AAD7FXV6</accession>
<dbReference type="Proteomes" id="UP001221757">
    <property type="component" value="Unassembled WGS sequence"/>
</dbReference>
<organism evidence="1 2">
    <name type="scientific">Mycena rosella</name>
    <name type="common">Pink bonnet</name>
    <name type="synonym">Agaricus rosellus</name>
    <dbReference type="NCBI Taxonomy" id="1033263"/>
    <lineage>
        <taxon>Eukaryota</taxon>
        <taxon>Fungi</taxon>
        <taxon>Dikarya</taxon>
        <taxon>Basidiomycota</taxon>
        <taxon>Agaricomycotina</taxon>
        <taxon>Agaricomycetes</taxon>
        <taxon>Agaricomycetidae</taxon>
        <taxon>Agaricales</taxon>
        <taxon>Marasmiineae</taxon>
        <taxon>Mycenaceae</taxon>
        <taxon>Mycena</taxon>
    </lineage>
</organism>
<proteinExistence type="predicted"/>
<dbReference type="EMBL" id="JARKIE010000369">
    <property type="protein sequence ID" value="KAJ7649184.1"/>
    <property type="molecule type" value="Genomic_DNA"/>
</dbReference>
<keyword evidence="2" id="KW-1185">Reference proteome</keyword>